<evidence type="ECO:0000313" key="2">
    <source>
        <dbReference type="EMBL" id="ASX26027.1"/>
    </source>
</evidence>
<evidence type="ECO:0000313" key="1">
    <source>
        <dbReference type="EMBL" id="ASX25782.1"/>
    </source>
</evidence>
<accession>A0A249DYP3</accession>
<gene>
    <name evidence="1" type="ORF">BA171_01040</name>
    <name evidence="2" type="ORF">BA171_02560</name>
</gene>
<dbReference type="EMBL" id="CP016303">
    <property type="protein sequence ID" value="ASX26027.1"/>
    <property type="molecule type" value="Genomic_DNA"/>
</dbReference>
<dbReference type="InterPro" id="IPR010877">
    <property type="entry name" value="Phage_Mu_Gp46"/>
</dbReference>
<dbReference type="AlphaFoldDB" id="A0A249DYP3"/>
<sequence length="135" mass="15351">MMRVNGHPAETVSDPLTRAVIISLFTWRRAEPDDDTDTPMGWWGDTWPTVANDRIGSRLYLLRRSRLTAQTAHKARDHIAQALQWMREDGIVDRTDIAVTRSGLDTLTATLTLTVRQRPPTTLTFDNIWDAIHAT</sequence>
<evidence type="ECO:0008006" key="4">
    <source>
        <dbReference type="Google" id="ProtNLM"/>
    </source>
</evidence>
<dbReference type="EMBL" id="CP016303">
    <property type="protein sequence ID" value="ASX25782.1"/>
    <property type="molecule type" value="Genomic_DNA"/>
</dbReference>
<reference evidence="3" key="2">
    <citation type="submission" date="2016-06" db="EMBL/GenBank/DDBJ databases">
        <authorList>
            <person name="Chen W."/>
            <person name="Hasegawa D.K."/>
        </authorList>
    </citation>
    <scope>NUCLEOTIDE SEQUENCE [LARGE SCALE GENOMIC DNA]</scope>
    <source>
        <strain evidence="3">MEAM1</strain>
    </source>
</reference>
<protein>
    <recommendedName>
        <fullName evidence="4">Phage tail protein</fullName>
    </recommendedName>
</protein>
<dbReference type="Proteomes" id="UP000216438">
    <property type="component" value="Chromosome"/>
</dbReference>
<reference evidence="2" key="1">
    <citation type="submission" date="2016-06" db="EMBL/GenBank/DDBJ databases">
        <authorList>
            <person name="Kjaerup R.B."/>
            <person name="Dalgaard T.S."/>
            <person name="Juul-Madsen H.R."/>
        </authorList>
    </citation>
    <scope>NUCLEOTIDE SEQUENCE [LARGE SCALE GENOMIC DNA]</scope>
    <source>
        <strain evidence="2">MEAM1</strain>
    </source>
</reference>
<name>A0A249DYP3_9ENTR</name>
<organism evidence="2 3">
    <name type="scientific">Candidatus Hamiltonella defensa</name>
    <name type="common">Bemisia tabaci</name>
    <dbReference type="NCBI Taxonomy" id="672795"/>
    <lineage>
        <taxon>Bacteria</taxon>
        <taxon>Pseudomonadati</taxon>
        <taxon>Pseudomonadota</taxon>
        <taxon>Gammaproteobacteria</taxon>
        <taxon>Enterobacterales</taxon>
        <taxon>Enterobacteriaceae</taxon>
        <taxon>aphid secondary symbionts</taxon>
        <taxon>Candidatus Williamhamiltonella</taxon>
    </lineage>
</organism>
<reference evidence="2 3" key="3">
    <citation type="submission" date="2017-09" db="EMBL/GenBank/DDBJ databases">
        <title>The genome of whitefly Bemisia tabaci, a global crop pest, provides novel insights into virus transmission, host adaptation and insecticide resistance.</title>
        <authorList>
            <person name="Kaur N."/>
            <person name="Kliot A."/>
            <person name="Pinheiro P.V."/>
            <person name="Luan J."/>
            <person name="Zheng Y."/>
            <person name="Liu W."/>
            <person name="Sun H."/>
            <person name="Yang X."/>
            <person name="Xu Y."/>
            <person name="Luo Y."/>
            <person name="Kruse A."/>
            <person name="Fisher T.W."/>
            <person name="Nelson D.R."/>
            <person name="Elimelech M."/>
            <person name="MacCoss M."/>
            <person name="Johnson R."/>
            <person name="Cohen E."/>
            <person name="Hunter W.B."/>
            <person name="Brown J.K."/>
            <person name="Jander G."/>
            <person name="Cilia M."/>
            <person name="Douglas A.E."/>
            <person name="Ghanim M."/>
            <person name="Simmons A.M."/>
            <person name="Wintermantel W.M."/>
            <person name="Ling K.-S."/>
            <person name="Fei Z."/>
        </authorList>
    </citation>
    <scope>NUCLEOTIDE SEQUENCE [LARGE SCALE GENOMIC DNA]</scope>
    <source>
        <strain evidence="2 3">MEAM1</strain>
    </source>
</reference>
<dbReference type="Pfam" id="PF07409">
    <property type="entry name" value="GP46"/>
    <property type="match status" value="1"/>
</dbReference>
<proteinExistence type="predicted"/>
<evidence type="ECO:0000313" key="3">
    <source>
        <dbReference type="Proteomes" id="UP000216438"/>
    </source>
</evidence>